<comment type="caution">
    <text evidence="2">The sequence shown here is derived from an EMBL/GenBank/DDBJ whole genome shotgun (WGS) entry which is preliminary data.</text>
</comment>
<organism evidence="2 3">
    <name type="scientific">Hirundo rustica rustica</name>
    <dbReference type="NCBI Taxonomy" id="333673"/>
    <lineage>
        <taxon>Eukaryota</taxon>
        <taxon>Metazoa</taxon>
        <taxon>Chordata</taxon>
        <taxon>Craniata</taxon>
        <taxon>Vertebrata</taxon>
        <taxon>Euteleostomi</taxon>
        <taxon>Archelosauria</taxon>
        <taxon>Archosauria</taxon>
        <taxon>Dinosauria</taxon>
        <taxon>Saurischia</taxon>
        <taxon>Theropoda</taxon>
        <taxon>Coelurosauria</taxon>
        <taxon>Aves</taxon>
        <taxon>Neognathae</taxon>
        <taxon>Neoaves</taxon>
        <taxon>Telluraves</taxon>
        <taxon>Australaves</taxon>
        <taxon>Passeriformes</taxon>
        <taxon>Sylvioidea</taxon>
        <taxon>Hirundinidae</taxon>
        <taxon>Hirundo</taxon>
    </lineage>
</organism>
<protein>
    <submittedName>
        <fullName evidence="2">Uncharacterized protein</fullName>
    </submittedName>
</protein>
<feature type="compositionally biased region" description="Basic and acidic residues" evidence="1">
    <location>
        <begin position="41"/>
        <end position="56"/>
    </location>
</feature>
<dbReference type="EMBL" id="QRBI01000144">
    <property type="protein sequence ID" value="RMC00390.1"/>
    <property type="molecule type" value="Genomic_DNA"/>
</dbReference>
<feature type="region of interest" description="Disordered" evidence="1">
    <location>
        <begin position="34"/>
        <end position="107"/>
    </location>
</feature>
<keyword evidence="3" id="KW-1185">Reference proteome</keyword>
<evidence type="ECO:0000313" key="2">
    <source>
        <dbReference type="EMBL" id="RMC00390.1"/>
    </source>
</evidence>
<proteinExistence type="predicted"/>
<gene>
    <name evidence="2" type="ORF">DUI87_22998</name>
</gene>
<feature type="compositionally biased region" description="Basic and acidic residues" evidence="1">
    <location>
        <begin position="63"/>
        <end position="86"/>
    </location>
</feature>
<name>A0A3M0JNT0_HIRRU</name>
<sequence>MLHPSNHLGALPLDSPQQIPVLLMLGTPQLDAALQSHKSFSRREEKRREEKREEKREKKRRERREEKRREEKRREEKREERRREGWEGPLGFTEVEGNDTCSLSPVH</sequence>
<evidence type="ECO:0000313" key="3">
    <source>
        <dbReference type="Proteomes" id="UP000269221"/>
    </source>
</evidence>
<evidence type="ECO:0000256" key="1">
    <source>
        <dbReference type="SAM" id="MobiDB-lite"/>
    </source>
</evidence>
<dbReference type="Proteomes" id="UP000269221">
    <property type="component" value="Unassembled WGS sequence"/>
</dbReference>
<reference evidence="2 3" key="1">
    <citation type="submission" date="2018-07" db="EMBL/GenBank/DDBJ databases">
        <title>A high quality draft genome assembly of the barn swallow (H. rustica rustica).</title>
        <authorList>
            <person name="Formenti G."/>
            <person name="Chiara M."/>
            <person name="Poveda L."/>
            <person name="Francoijs K.-J."/>
            <person name="Bonisoli-Alquati A."/>
            <person name="Canova L."/>
            <person name="Gianfranceschi L."/>
            <person name="Horner D.S."/>
            <person name="Saino N."/>
        </authorList>
    </citation>
    <scope>NUCLEOTIDE SEQUENCE [LARGE SCALE GENOMIC DNA]</scope>
    <source>
        <strain evidence="2">Chelidonia</strain>
        <tissue evidence="2">Blood</tissue>
    </source>
</reference>
<accession>A0A3M0JNT0</accession>
<dbReference type="AlphaFoldDB" id="A0A3M0JNT0"/>